<sequence length="133" mass="14620">MNKISVYLCLYLTASISFATQIVLDNKTDYPAKDNRGKIAVQWVTSAEAINESNKTIINGSKLDLSSLKILSQKGEIKLTLPNHANYFRVVVWSTGKKGPDLLTNWVDIVPDKTYIVNQDQLASAILMSGAGC</sequence>
<keyword evidence="1" id="KW-0732">Signal</keyword>
<evidence type="ECO:0000313" key="2">
    <source>
        <dbReference type="EMBL" id="MCE3533076.1"/>
    </source>
</evidence>
<dbReference type="Proteomes" id="UP001320170">
    <property type="component" value="Unassembled WGS sequence"/>
</dbReference>
<dbReference type="RefSeq" id="WP_232891028.1">
    <property type="nucleotide sequence ID" value="NZ_JAJSPM010000008.1"/>
</dbReference>
<proteinExistence type="predicted"/>
<feature type="signal peptide" evidence="1">
    <location>
        <begin position="1"/>
        <end position="19"/>
    </location>
</feature>
<organism evidence="2 3">
    <name type="scientific">Legionella resiliens</name>
    <dbReference type="NCBI Taxonomy" id="2905958"/>
    <lineage>
        <taxon>Bacteria</taxon>
        <taxon>Pseudomonadati</taxon>
        <taxon>Pseudomonadota</taxon>
        <taxon>Gammaproteobacteria</taxon>
        <taxon>Legionellales</taxon>
        <taxon>Legionellaceae</taxon>
        <taxon>Legionella</taxon>
    </lineage>
</organism>
<feature type="chain" id="PRO_5045562567" evidence="1">
    <location>
        <begin position="20"/>
        <end position="133"/>
    </location>
</feature>
<dbReference type="EMBL" id="JAJTND010000004">
    <property type="protein sequence ID" value="MCE3533076.1"/>
    <property type="molecule type" value="Genomic_DNA"/>
</dbReference>
<name>A0ABS8X5F6_9GAMM</name>
<evidence type="ECO:0000256" key="1">
    <source>
        <dbReference type="SAM" id="SignalP"/>
    </source>
</evidence>
<reference evidence="2 3" key="1">
    <citation type="journal article" date="2024" name="Pathogens">
        <title>Characterization of a Novel Species of Legionella Isolated from a Healthcare Facility: Legionella resiliens sp. nov.</title>
        <authorList>
            <person name="Cristino S."/>
            <person name="Pascale M.R."/>
            <person name="Marino F."/>
            <person name="Derelitto C."/>
            <person name="Salaris S."/>
            <person name="Orsini M."/>
            <person name="Squarzoni S."/>
            <person name="Grottola A."/>
            <person name="Girolamini L."/>
        </authorList>
    </citation>
    <scope>NUCLEOTIDE SEQUENCE [LARGE SCALE GENOMIC DNA]</scope>
    <source>
        <strain evidence="2 3">8cVS16</strain>
    </source>
</reference>
<accession>A0ABS8X5F6</accession>
<evidence type="ECO:0000313" key="3">
    <source>
        <dbReference type="Proteomes" id="UP001320170"/>
    </source>
</evidence>
<protein>
    <submittedName>
        <fullName evidence="2">Uncharacterized protein</fullName>
    </submittedName>
</protein>
<keyword evidence="3" id="KW-1185">Reference proteome</keyword>
<comment type="caution">
    <text evidence="2">The sequence shown here is derived from an EMBL/GenBank/DDBJ whole genome shotgun (WGS) entry which is preliminary data.</text>
</comment>
<gene>
    <name evidence="2" type="ORF">LXO92_11865</name>
</gene>